<keyword evidence="2" id="KW-0004">4Fe-4S</keyword>
<dbReference type="GO" id="GO:0051539">
    <property type="term" value="F:4 iron, 4 sulfur cluster binding"/>
    <property type="evidence" value="ECO:0007669"/>
    <property type="project" value="UniProtKB-KW"/>
</dbReference>
<name>A0A0D8IF87_9CLOT</name>
<dbReference type="Pfam" id="PF01512">
    <property type="entry name" value="Complex1_51K"/>
    <property type="match status" value="1"/>
</dbReference>
<evidence type="ECO:0000256" key="1">
    <source>
        <dbReference type="ARBA" id="ARBA00022448"/>
    </source>
</evidence>
<evidence type="ECO:0000256" key="6">
    <source>
        <dbReference type="ARBA" id="ARBA00023004"/>
    </source>
</evidence>
<dbReference type="SUPFAM" id="SSF51230">
    <property type="entry name" value="Single hybrid motif"/>
    <property type="match status" value="1"/>
</dbReference>
<dbReference type="InterPro" id="IPR017054">
    <property type="entry name" value="PduS"/>
</dbReference>
<dbReference type="PIRSF" id="PIRSF036408">
    <property type="entry name" value="PduS_prd"/>
    <property type="match status" value="1"/>
</dbReference>
<organism evidence="8 9">
    <name type="scientific">Clostridium aceticum</name>
    <dbReference type="NCBI Taxonomy" id="84022"/>
    <lineage>
        <taxon>Bacteria</taxon>
        <taxon>Bacillati</taxon>
        <taxon>Bacillota</taxon>
        <taxon>Clostridia</taxon>
        <taxon>Eubacteriales</taxon>
        <taxon>Clostridiaceae</taxon>
        <taxon>Clostridium</taxon>
    </lineage>
</organism>
<dbReference type="Pfam" id="PF10531">
    <property type="entry name" value="SLBB"/>
    <property type="match status" value="1"/>
</dbReference>
<dbReference type="GO" id="GO:0009055">
    <property type="term" value="F:electron transfer activity"/>
    <property type="evidence" value="ECO:0007669"/>
    <property type="project" value="InterPro"/>
</dbReference>
<sequence>MNILEKIFQAGVVGAGGAGFPTHIKLKGVAEYLLINAVECEPLLETDKFLIRYKSHEIIETLGIIADQIQAKKVIIGVKKKNTREVQALTKAIETLNSRVELCFLNNFYPAGDEQVLVYELTQRQIPPGGIPKDVGVVVCNVGTVVNIYEALHEKPVTHKFVTVLGEVKNPSIIYAPIGTSLDKCIEAAGAATIQDYGIILGGPMMGRIIDKSQLSQEVVTKTTGAMILLPQDHFLFKNKQQDLAQMINRSRSACIQCSFCTDLCPRNLIGHPLRPHRIMRSLSVDRQQHEILKEALLCCECGVCQIYACPMGLSPKSINGEIKNLLGKEGIKYSNSPAQSEVHGMREYRKVPAERLLSRLDLHRYSGKIQEGYACIEAEEVKIPLRQHIGKTAMPIVEVGSVVEEGQLIAKVEEKDLGAKIHASIQGVIKEVNHEFIWIEAGEKVGMQ</sequence>
<dbReference type="EMBL" id="CP009687">
    <property type="protein sequence ID" value="AKL93924.1"/>
    <property type="molecule type" value="Genomic_DNA"/>
</dbReference>
<keyword evidence="5" id="KW-0249">Electron transport</keyword>
<keyword evidence="1" id="KW-0813">Transport</keyword>
<dbReference type="InterPro" id="IPR026902">
    <property type="entry name" value="RnfC_N"/>
</dbReference>
<dbReference type="AlphaFoldDB" id="A0A0D8IF87"/>
<dbReference type="InterPro" id="IPR019554">
    <property type="entry name" value="Soluble_ligand-bd"/>
</dbReference>
<dbReference type="InterPro" id="IPR037225">
    <property type="entry name" value="Nuo51_FMN-bd_sf"/>
</dbReference>
<evidence type="ECO:0000313" key="8">
    <source>
        <dbReference type="EMBL" id="AKL93924.1"/>
    </source>
</evidence>
<reference evidence="8 9" key="1">
    <citation type="submission" date="2014-10" db="EMBL/GenBank/DDBJ databases">
        <title>Genome sequence of Clostridium aceticum DSM 1496.</title>
        <authorList>
            <person name="Poehlein A."/>
            <person name="Schiel-Bengelsdorf B."/>
            <person name="Gottschalk G."/>
            <person name="Duerre P."/>
            <person name="Daniel R."/>
        </authorList>
    </citation>
    <scope>NUCLEOTIDE SEQUENCE [LARGE SCALE GENOMIC DNA]</scope>
    <source>
        <strain evidence="8 9">DSM 1496</strain>
    </source>
</reference>
<proteinExistence type="predicted"/>
<dbReference type="PANTHER" id="PTHR43034">
    <property type="entry name" value="ION-TRANSLOCATING OXIDOREDUCTASE COMPLEX SUBUNIT C"/>
    <property type="match status" value="1"/>
</dbReference>
<dbReference type="Gene3D" id="3.10.20.600">
    <property type="match status" value="1"/>
</dbReference>
<evidence type="ECO:0000313" key="9">
    <source>
        <dbReference type="Proteomes" id="UP000035704"/>
    </source>
</evidence>
<evidence type="ECO:0000256" key="3">
    <source>
        <dbReference type="ARBA" id="ARBA00022723"/>
    </source>
</evidence>
<dbReference type="KEGG" id="cace:CACET_c04080"/>
<keyword evidence="3" id="KW-0479">Metal-binding</keyword>
<evidence type="ECO:0000256" key="2">
    <source>
        <dbReference type="ARBA" id="ARBA00022485"/>
    </source>
</evidence>
<dbReference type="GO" id="GO:0016020">
    <property type="term" value="C:membrane"/>
    <property type="evidence" value="ECO:0007669"/>
    <property type="project" value="InterPro"/>
</dbReference>
<dbReference type="RefSeq" id="WP_044823198.1">
    <property type="nucleotide sequence ID" value="NZ_CP009687.1"/>
</dbReference>
<evidence type="ECO:0000256" key="5">
    <source>
        <dbReference type="ARBA" id="ARBA00022982"/>
    </source>
</evidence>
<dbReference type="InterPro" id="IPR009051">
    <property type="entry name" value="Helical_ferredxn"/>
</dbReference>
<keyword evidence="6" id="KW-0408">Iron</keyword>
<gene>
    <name evidence="8" type="primary">rnfC1</name>
    <name evidence="8" type="ORF">CACET_c04080</name>
</gene>
<dbReference type="GO" id="GO:0046872">
    <property type="term" value="F:metal ion binding"/>
    <property type="evidence" value="ECO:0007669"/>
    <property type="project" value="UniProtKB-KW"/>
</dbReference>
<protein>
    <submittedName>
        <fullName evidence="8">Electron transport complex RnfABCDGE type B subunit</fullName>
    </submittedName>
</protein>
<dbReference type="OrthoDB" id="9767754at2"/>
<dbReference type="InterPro" id="IPR017896">
    <property type="entry name" value="4Fe4S_Fe-S-bd"/>
</dbReference>
<evidence type="ECO:0000256" key="7">
    <source>
        <dbReference type="ARBA" id="ARBA00023014"/>
    </source>
</evidence>
<dbReference type="InterPro" id="IPR011538">
    <property type="entry name" value="Nuo51_FMN-bd"/>
</dbReference>
<dbReference type="PATRIC" id="fig|84022.5.peg.1686"/>
<dbReference type="SUPFAM" id="SSF46548">
    <property type="entry name" value="alpha-helical ferredoxin"/>
    <property type="match status" value="1"/>
</dbReference>
<dbReference type="Gene3D" id="3.40.50.11540">
    <property type="entry name" value="NADH-ubiquinone oxidoreductase 51kDa subunit"/>
    <property type="match status" value="1"/>
</dbReference>
<dbReference type="InterPro" id="IPR010208">
    <property type="entry name" value="Ion_transpt_RnfC/RsxC"/>
</dbReference>
<dbReference type="Pfam" id="PF13375">
    <property type="entry name" value="RnfC_N"/>
    <property type="match status" value="1"/>
</dbReference>
<dbReference type="SUPFAM" id="SSF142019">
    <property type="entry name" value="Nqo1 FMN-binding domain-like"/>
    <property type="match status" value="1"/>
</dbReference>
<dbReference type="Pfam" id="PF13534">
    <property type="entry name" value="Fer4_17"/>
    <property type="match status" value="1"/>
</dbReference>
<evidence type="ECO:0000256" key="4">
    <source>
        <dbReference type="ARBA" id="ARBA00022737"/>
    </source>
</evidence>
<dbReference type="PANTHER" id="PTHR43034:SF2">
    <property type="entry name" value="ION-TRANSLOCATING OXIDOREDUCTASE COMPLEX SUBUNIT C"/>
    <property type="match status" value="1"/>
</dbReference>
<dbReference type="PROSITE" id="PS51379">
    <property type="entry name" value="4FE4S_FER_2"/>
    <property type="match status" value="1"/>
</dbReference>
<dbReference type="InterPro" id="IPR017900">
    <property type="entry name" value="4Fe4S_Fe_S_CS"/>
</dbReference>
<dbReference type="STRING" id="84022.CACET_c04080"/>
<dbReference type="SUPFAM" id="SSF142984">
    <property type="entry name" value="Nqo1 middle domain-like"/>
    <property type="match status" value="1"/>
</dbReference>
<dbReference type="Proteomes" id="UP000035704">
    <property type="component" value="Chromosome"/>
</dbReference>
<keyword evidence="4" id="KW-0677">Repeat</keyword>
<dbReference type="InterPro" id="IPR011053">
    <property type="entry name" value="Single_hybrid_motif"/>
</dbReference>
<keyword evidence="7" id="KW-0411">Iron-sulfur</keyword>
<keyword evidence="9" id="KW-1185">Reference proteome</keyword>
<dbReference type="Gene3D" id="1.10.1060.10">
    <property type="entry name" value="Alpha-helical ferredoxin"/>
    <property type="match status" value="1"/>
</dbReference>
<dbReference type="PROSITE" id="PS00198">
    <property type="entry name" value="4FE4S_FER_1"/>
    <property type="match status" value="1"/>
</dbReference>
<accession>A0A0D8IF87</accession>